<protein>
    <submittedName>
        <fullName evidence="1">Uncharacterized protein</fullName>
    </submittedName>
</protein>
<dbReference type="EMBL" id="UINC01024756">
    <property type="protein sequence ID" value="SVA99035.1"/>
    <property type="molecule type" value="Genomic_DNA"/>
</dbReference>
<proteinExistence type="predicted"/>
<reference evidence="1" key="1">
    <citation type="submission" date="2018-05" db="EMBL/GenBank/DDBJ databases">
        <authorList>
            <person name="Lanie J.A."/>
            <person name="Ng W.-L."/>
            <person name="Kazmierczak K.M."/>
            <person name="Andrzejewski T.M."/>
            <person name="Davidsen T.M."/>
            <person name="Wayne K.J."/>
            <person name="Tettelin H."/>
            <person name="Glass J.I."/>
            <person name="Rusch D."/>
            <person name="Podicherti R."/>
            <person name="Tsui H.-C.T."/>
            <person name="Winkler M.E."/>
        </authorList>
    </citation>
    <scope>NUCLEOTIDE SEQUENCE</scope>
</reference>
<organism evidence="1">
    <name type="scientific">marine metagenome</name>
    <dbReference type="NCBI Taxonomy" id="408172"/>
    <lineage>
        <taxon>unclassified sequences</taxon>
        <taxon>metagenomes</taxon>
        <taxon>ecological metagenomes</taxon>
    </lineage>
</organism>
<sequence length="82" mass="9573">MLFPVMRDMITCEEVFEADPRARAEFDVVCDEWLNEAIVAQDAEEDLVECEGCGEQWYAHQAGANGRIEWCRKCYKNDPYYV</sequence>
<accession>A0A382ABX9</accession>
<dbReference type="AlphaFoldDB" id="A0A382ABX9"/>
<evidence type="ECO:0000313" key="1">
    <source>
        <dbReference type="EMBL" id="SVA99035.1"/>
    </source>
</evidence>
<gene>
    <name evidence="1" type="ORF">METZ01_LOCUS151889</name>
</gene>
<name>A0A382ABX9_9ZZZZ</name>